<keyword evidence="1" id="KW-0812">Transmembrane</keyword>
<keyword evidence="1" id="KW-1133">Transmembrane helix</keyword>
<name>A0A812J3A4_SYMPI</name>
<protein>
    <submittedName>
        <fullName evidence="3">BDH1 protein</fullName>
    </submittedName>
</protein>
<evidence type="ECO:0000256" key="1">
    <source>
        <dbReference type="SAM" id="Phobius"/>
    </source>
</evidence>
<reference evidence="3" key="1">
    <citation type="submission" date="2021-02" db="EMBL/GenBank/DDBJ databases">
        <authorList>
            <person name="Dougan E. K."/>
            <person name="Rhodes N."/>
            <person name="Thang M."/>
            <person name="Chan C."/>
        </authorList>
    </citation>
    <scope>NUCLEOTIDE SEQUENCE</scope>
</reference>
<feature type="chain" id="PRO_5032413589" evidence="2">
    <location>
        <begin position="19"/>
        <end position="161"/>
    </location>
</feature>
<sequence length="161" mass="17737">MPFLAGLILGAGIATVAGLSTNHSICVSNTGQPYDHWHCDDLGPQRGCVWQQNQCVCKNGGWYAKSSHYCWPPGSWTEVPTQRPLPPAPPTSPKPDSPNLFDLMVSWCQPHWIAGILDALFGGCCLCFLPCTRQNLRRYIRRQPLAAGAPQTPMLRNQGHD</sequence>
<proteinExistence type="predicted"/>
<keyword evidence="2" id="KW-0732">Signal</keyword>
<organism evidence="3 4">
    <name type="scientific">Symbiodinium pilosum</name>
    <name type="common">Dinoflagellate</name>
    <dbReference type="NCBI Taxonomy" id="2952"/>
    <lineage>
        <taxon>Eukaryota</taxon>
        <taxon>Sar</taxon>
        <taxon>Alveolata</taxon>
        <taxon>Dinophyceae</taxon>
        <taxon>Suessiales</taxon>
        <taxon>Symbiodiniaceae</taxon>
        <taxon>Symbiodinium</taxon>
    </lineage>
</organism>
<evidence type="ECO:0000256" key="2">
    <source>
        <dbReference type="SAM" id="SignalP"/>
    </source>
</evidence>
<evidence type="ECO:0000313" key="3">
    <source>
        <dbReference type="EMBL" id="CAE7198071.1"/>
    </source>
</evidence>
<evidence type="ECO:0000313" key="4">
    <source>
        <dbReference type="Proteomes" id="UP000649617"/>
    </source>
</evidence>
<feature type="transmembrane region" description="Helical" evidence="1">
    <location>
        <begin position="112"/>
        <end position="132"/>
    </location>
</feature>
<keyword evidence="4" id="KW-1185">Reference proteome</keyword>
<dbReference type="EMBL" id="CAJNIZ010001727">
    <property type="protein sequence ID" value="CAE7198071.1"/>
    <property type="molecule type" value="Genomic_DNA"/>
</dbReference>
<comment type="caution">
    <text evidence="3">The sequence shown here is derived from an EMBL/GenBank/DDBJ whole genome shotgun (WGS) entry which is preliminary data.</text>
</comment>
<dbReference type="Proteomes" id="UP000649617">
    <property type="component" value="Unassembled WGS sequence"/>
</dbReference>
<accession>A0A812J3A4</accession>
<keyword evidence="1" id="KW-0472">Membrane</keyword>
<feature type="non-terminal residue" evidence="3">
    <location>
        <position position="1"/>
    </location>
</feature>
<feature type="signal peptide" evidence="2">
    <location>
        <begin position="1"/>
        <end position="18"/>
    </location>
</feature>
<dbReference type="AlphaFoldDB" id="A0A812J3A4"/>
<gene>
    <name evidence="3" type="primary">BDH1</name>
    <name evidence="3" type="ORF">SPIL2461_LOCUS1707</name>
</gene>